<keyword evidence="4" id="KW-1185">Reference proteome</keyword>
<feature type="region of interest" description="Disordered" evidence="2">
    <location>
        <begin position="458"/>
        <end position="482"/>
    </location>
</feature>
<feature type="compositionally biased region" description="Polar residues" evidence="2">
    <location>
        <begin position="7"/>
        <end position="42"/>
    </location>
</feature>
<evidence type="ECO:0000313" key="4">
    <source>
        <dbReference type="Proteomes" id="UP000054937"/>
    </source>
</evidence>
<evidence type="ECO:0008006" key="5">
    <source>
        <dbReference type="Google" id="ProtNLM"/>
    </source>
</evidence>
<dbReference type="Proteomes" id="UP000054937">
    <property type="component" value="Unassembled WGS sequence"/>
</dbReference>
<dbReference type="EMBL" id="LDAU01000126">
    <property type="protein sequence ID" value="KRX03743.1"/>
    <property type="molecule type" value="Genomic_DNA"/>
</dbReference>
<dbReference type="Gene3D" id="3.30.450.40">
    <property type="match status" value="1"/>
</dbReference>
<feature type="coiled-coil region" evidence="1">
    <location>
        <begin position="97"/>
        <end position="164"/>
    </location>
</feature>
<evidence type="ECO:0000256" key="1">
    <source>
        <dbReference type="SAM" id="Coils"/>
    </source>
</evidence>
<organism evidence="3 4">
    <name type="scientific">Pseudocohnilembus persalinus</name>
    <name type="common">Ciliate</name>
    <dbReference type="NCBI Taxonomy" id="266149"/>
    <lineage>
        <taxon>Eukaryota</taxon>
        <taxon>Sar</taxon>
        <taxon>Alveolata</taxon>
        <taxon>Ciliophora</taxon>
        <taxon>Intramacronucleata</taxon>
        <taxon>Oligohymenophorea</taxon>
        <taxon>Scuticociliatia</taxon>
        <taxon>Philasterida</taxon>
        <taxon>Pseudocohnilembidae</taxon>
        <taxon>Pseudocohnilembus</taxon>
    </lineage>
</organism>
<dbReference type="InterPro" id="IPR029016">
    <property type="entry name" value="GAF-like_dom_sf"/>
</dbReference>
<reference evidence="3 4" key="1">
    <citation type="journal article" date="2015" name="Sci. Rep.">
        <title>Genome of the facultative scuticociliatosis pathogen Pseudocohnilembus persalinus provides insight into its virulence through horizontal gene transfer.</title>
        <authorList>
            <person name="Xiong J."/>
            <person name="Wang G."/>
            <person name="Cheng J."/>
            <person name="Tian M."/>
            <person name="Pan X."/>
            <person name="Warren A."/>
            <person name="Jiang C."/>
            <person name="Yuan D."/>
            <person name="Miao W."/>
        </authorList>
    </citation>
    <scope>NUCLEOTIDE SEQUENCE [LARGE SCALE GENOMIC DNA]</scope>
    <source>
        <strain evidence="3">36N120E</strain>
    </source>
</reference>
<comment type="caution">
    <text evidence="3">The sequence shown here is derived from an EMBL/GenBank/DDBJ whole genome shotgun (WGS) entry which is preliminary data.</text>
</comment>
<feature type="region of interest" description="Disordered" evidence="2">
    <location>
        <begin position="514"/>
        <end position="533"/>
    </location>
</feature>
<evidence type="ECO:0000313" key="3">
    <source>
        <dbReference type="EMBL" id="KRX03743.1"/>
    </source>
</evidence>
<keyword evidence="1" id="KW-0175">Coiled coil</keyword>
<accession>A0A0V0QN41</accession>
<proteinExistence type="predicted"/>
<dbReference type="InParanoid" id="A0A0V0QN41"/>
<dbReference type="AlphaFoldDB" id="A0A0V0QN41"/>
<feature type="region of interest" description="Disordered" evidence="2">
    <location>
        <begin position="1"/>
        <end position="42"/>
    </location>
</feature>
<sequence>MKLRPQSAKTRSVSNQISNKSSGFQANNQLNRGNSRPQSGRTKFNVQMQNQIKNSAKKYPDLSLNNSQNYQEALPIINDFQKMNQNSGNKYGQEEIKQDLYIERLSLKNELNKYQKENKILKTKIQQLSVMEKNDGIQEIKDKVRTRREELKFLDLELKELQKMTKFTDMQEEALKRRLAFNKTKEIREQIENELLRQQIIEIIYQGQIEQIDDIFLAQSEELFQHQQELQQQYDDLINENNYWKVMPFQQNYNNLILCYQFQNCFNQASIKEKNGNLRVLEKHIRDRQIEISQIQKEEKKLNDYFNELKLKEKERQESNLNQMIQENIEHEQEAILQQINELEKDINQKNAEITDKSQEIDIIQTKCTKEIKDEQDIQETLQNELNEINKINKELEESYLKTPQLRQIVVKNKKVFEDVKKKQNHLNFEQKTQLRRHSISHIIQDSYIKVAQKLGISPQKGDKMNNDDSIDEVPKSRKRTNTQDQFIYSATQQNSHQNSIYQQNVDEMKITEGASSEEESPLKYKQKQQQRQQFKDQLEKNQQLVKKHKEKINQELKLFGQQTDKHVKNLNKKETNEQFIRIQARMDDIDDEQLLNAQSQISSYKTFPSLINACERQIMKLFDTQDARVYFFDKEINKLIRYNSTQQKQSYKTDAGICGYVFENENYYFIVNNYSHSHFNPIIDIDTQMPVVCFPLFAVDTFQNQIKIGVVQCIDPKGINTLIKQKMRNQEELNDKLNQKIQNFGRIIAQQMYILQLKNKQEKGEESPI</sequence>
<dbReference type="SUPFAM" id="SSF55781">
    <property type="entry name" value="GAF domain-like"/>
    <property type="match status" value="1"/>
</dbReference>
<evidence type="ECO:0000256" key="2">
    <source>
        <dbReference type="SAM" id="MobiDB-lite"/>
    </source>
</evidence>
<feature type="coiled-coil region" evidence="1">
    <location>
        <begin position="278"/>
        <end position="402"/>
    </location>
</feature>
<feature type="coiled-coil region" evidence="1">
    <location>
        <begin position="721"/>
        <end position="748"/>
    </location>
</feature>
<gene>
    <name evidence="3" type="ORF">PPERSA_04251</name>
</gene>
<protein>
    <recommendedName>
        <fullName evidence="5">GAF domain-containing protein</fullName>
    </recommendedName>
</protein>
<name>A0A0V0QN41_PSEPJ</name>